<feature type="region of interest" description="Disordered" evidence="1">
    <location>
        <begin position="42"/>
        <end position="62"/>
    </location>
</feature>
<reference evidence="2 3" key="1">
    <citation type="submission" date="2022-05" db="EMBL/GenBank/DDBJ databases">
        <authorList>
            <consortium name="Genoscope - CEA"/>
            <person name="William W."/>
        </authorList>
    </citation>
    <scope>NUCLEOTIDE SEQUENCE [LARGE SCALE GENOMIC DNA]</scope>
</reference>
<organism evidence="2 3">
    <name type="scientific">Pocillopora meandrina</name>
    <dbReference type="NCBI Taxonomy" id="46732"/>
    <lineage>
        <taxon>Eukaryota</taxon>
        <taxon>Metazoa</taxon>
        <taxon>Cnidaria</taxon>
        <taxon>Anthozoa</taxon>
        <taxon>Hexacorallia</taxon>
        <taxon>Scleractinia</taxon>
        <taxon>Astrocoeniina</taxon>
        <taxon>Pocilloporidae</taxon>
        <taxon>Pocillopora</taxon>
    </lineage>
</organism>
<protein>
    <submittedName>
        <fullName evidence="2">Uncharacterized protein</fullName>
    </submittedName>
</protein>
<name>A0AAU9VUK8_9CNID</name>
<evidence type="ECO:0000313" key="3">
    <source>
        <dbReference type="Proteomes" id="UP001159428"/>
    </source>
</evidence>
<proteinExistence type="predicted"/>
<accession>A0AAU9VUK8</accession>
<evidence type="ECO:0000313" key="2">
    <source>
        <dbReference type="EMBL" id="CAH3034551.1"/>
    </source>
</evidence>
<comment type="caution">
    <text evidence="2">The sequence shown here is derived from an EMBL/GenBank/DDBJ whole genome shotgun (WGS) entry which is preliminary data.</text>
</comment>
<sequence length="110" mass="12435">MTVESLLKDLRQSSSLENGLPLRQSPAKKKLKVTEVDYHKVKHKTLPKRRRHSKRRKDRGVTLQVNTGIRDSVLEVGPFKVTVSDLLATLPPGTLSAKETQKIKEEILVL</sequence>
<evidence type="ECO:0000256" key="1">
    <source>
        <dbReference type="SAM" id="MobiDB-lite"/>
    </source>
</evidence>
<keyword evidence="3" id="KW-1185">Reference proteome</keyword>
<dbReference type="Proteomes" id="UP001159428">
    <property type="component" value="Unassembled WGS sequence"/>
</dbReference>
<dbReference type="AlphaFoldDB" id="A0AAU9VUK8"/>
<dbReference type="EMBL" id="CALNXJ010000002">
    <property type="protein sequence ID" value="CAH3034551.1"/>
    <property type="molecule type" value="Genomic_DNA"/>
</dbReference>
<gene>
    <name evidence="2" type="ORF">PMEA_00010806</name>
</gene>
<feature type="compositionally biased region" description="Basic residues" evidence="1">
    <location>
        <begin position="42"/>
        <end position="58"/>
    </location>
</feature>